<dbReference type="GO" id="GO:0004519">
    <property type="term" value="F:endonuclease activity"/>
    <property type="evidence" value="ECO:0007669"/>
    <property type="project" value="UniProtKB-KW"/>
</dbReference>
<evidence type="ECO:0000313" key="10">
    <source>
        <dbReference type="EMBL" id="KAF8904690.1"/>
    </source>
</evidence>
<evidence type="ECO:0000256" key="5">
    <source>
        <dbReference type="ARBA" id="ARBA00022759"/>
    </source>
</evidence>
<evidence type="ECO:0000256" key="2">
    <source>
        <dbReference type="ARBA" id="ARBA00004173"/>
    </source>
</evidence>
<dbReference type="Pfam" id="PF00565">
    <property type="entry name" value="SNase"/>
    <property type="match status" value="1"/>
</dbReference>
<proteinExistence type="inferred from homology"/>
<dbReference type="Proteomes" id="UP000724874">
    <property type="component" value="Unassembled WGS sequence"/>
</dbReference>
<dbReference type="InterPro" id="IPR035437">
    <property type="entry name" value="SNase_OB-fold_sf"/>
</dbReference>
<evidence type="ECO:0000313" key="11">
    <source>
        <dbReference type="Proteomes" id="UP000724874"/>
    </source>
</evidence>
<feature type="compositionally biased region" description="Low complexity" evidence="8">
    <location>
        <begin position="222"/>
        <end position="238"/>
    </location>
</feature>
<evidence type="ECO:0000256" key="3">
    <source>
        <dbReference type="ARBA" id="ARBA00005435"/>
    </source>
</evidence>
<dbReference type="EMBL" id="JADNYJ010000025">
    <property type="protein sequence ID" value="KAF8904690.1"/>
    <property type="molecule type" value="Genomic_DNA"/>
</dbReference>
<keyword evidence="7" id="KW-0106">Calcium</keyword>
<dbReference type="AlphaFoldDB" id="A0A9P5TPD3"/>
<comment type="subcellular location">
    <subcellularLocation>
        <location evidence="1">Membrane</location>
        <topology evidence="1">Single-pass membrane protein</topology>
    </subcellularLocation>
    <subcellularLocation>
        <location evidence="2">Mitochondrion</location>
    </subcellularLocation>
</comment>
<dbReference type="PANTHER" id="PTHR12302:SF3">
    <property type="entry name" value="SERINE_THREONINE-PROTEIN KINASE 31"/>
    <property type="match status" value="1"/>
</dbReference>
<evidence type="ECO:0000256" key="4">
    <source>
        <dbReference type="ARBA" id="ARBA00022722"/>
    </source>
</evidence>
<dbReference type="SUPFAM" id="SSF50199">
    <property type="entry name" value="Staphylococcal nuclease"/>
    <property type="match status" value="1"/>
</dbReference>
<dbReference type="Gene3D" id="2.40.50.90">
    <property type="match status" value="1"/>
</dbReference>
<feature type="domain" description="TNase-like" evidence="9">
    <location>
        <begin position="42"/>
        <end position="207"/>
    </location>
</feature>
<dbReference type="SMART" id="SM00318">
    <property type="entry name" value="SNc"/>
    <property type="match status" value="1"/>
</dbReference>
<evidence type="ECO:0000256" key="7">
    <source>
        <dbReference type="ARBA" id="ARBA00022837"/>
    </source>
</evidence>
<protein>
    <recommendedName>
        <fullName evidence="9">TNase-like domain-containing protein</fullName>
    </recommendedName>
</protein>
<comment type="similarity">
    <text evidence="3">Belongs to the LCL3 family.</text>
</comment>
<feature type="region of interest" description="Disordered" evidence="8">
    <location>
        <begin position="220"/>
        <end position="256"/>
    </location>
</feature>
<dbReference type="InterPro" id="IPR016071">
    <property type="entry name" value="Staphylococal_nuclease_OB-fold"/>
</dbReference>
<organism evidence="10 11">
    <name type="scientific">Gymnopilus junonius</name>
    <name type="common">Spectacular rustgill mushroom</name>
    <name type="synonym">Gymnopilus spectabilis subsp. junonius</name>
    <dbReference type="NCBI Taxonomy" id="109634"/>
    <lineage>
        <taxon>Eukaryota</taxon>
        <taxon>Fungi</taxon>
        <taxon>Dikarya</taxon>
        <taxon>Basidiomycota</taxon>
        <taxon>Agaricomycotina</taxon>
        <taxon>Agaricomycetes</taxon>
        <taxon>Agaricomycetidae</taxon>
        <taxon>Agaricales</taxon>
        <taxon>Agaricineae</taxon>
        <taxon>Hymenogastraceae</taxon>
        <taxon>Gymnopilus</taxon>
    </lineage>
</organism>
<keyword evidence="5" id="KW-0255">Endonuclease</keyword>
<evidence type="ECO:0000256" key="6">
    <source>
        <dbReference type="ARBA" id="ARBA00022801"/>
    </source>
</evidence>
<name>A0A9P5TPD3_GYMJU</name>
<keyword evidence="6" id="KW-0378">Hydrolase</keyword>
<dbReference type="GO" id="GO:0005739">
    <property type="term" value="C:mitochondrion"/>
    <property type="evidence" value="ECO:0007669"/>
    <property type="project" value="UniProtKB-SubCell"/>
</dbReference>
<sequence length="256" mass="28494">MVLAAFAFGSATTISAVLMHRRYGRRIRNIDSLTPGLLARKRWLKGAVTSVGDADNFKFFHTPTFAGYTWPFKFRRVPSIGKELKDETLHIRMAGVDAPEASHFGKPAQPYSADSLAWLKDRILGKTVYVLPLRKDQYSRVVALVHQAPRILPGFLFLGKDLSAEMLKAGWATIYEQSGAEYGKIGKEGYKRLESQAKAARKGMWAHGTTGESPAEYKRRYAAASSQGEAEAAKPSPSRSRKKKKSWLARLFSPSK</sequence>
<reference evidence="10" key="1">
    <citation type="submission" date="2020-11" db="EMBL/GenBank/DDBJ databases">
        <authorList>
            <consortium name="DOE Joint Genome Institute"/>
            <person name="Ahrendt S."/>
            <person name="Riley R."/>
            <person name="Andreopoulos W."/>
            <person name="LaButti K."/>
            <person name="Pangilinan J."/>
            <person name="Ruiz-duenas F.J."/>
            <person name="Barrasa J.M."/>
            <person name="Sanchez-Garcia M."/>
            <person name="Camarero S."/>
            <person name="Miyauchi S."/>
            <person name="Serrano A."/>
            <person name="Linde D."/>
            <person name="Babiker R."/>
            <person name="Drula E."/>
            <person name="Ayuso-Fernandez I."/>
            <person name="Pacheco R."/>
            <person name="Padilla G."/>
            <person name="Ferreira P."/>
            <person name="Barriuso J."/>
            <person name="Kellner H."/>
            <person name="Castanera R."/>
            <person name="Alfaro M."/>
            <person name="Ramirez L."/>
            <person name="Pisabarro A.G."/>
            <person name="Kuo A."/>
            <person name="Tritt A."/>
            <person name="Lipzen A."/>
            <person name="He G."/>
            <person name="Yan M."/>
            <person name="Ng V."/>
            <person name="Cullen D."/>
            <person name="Martin F."/>
            <person name="Rosso M.-N."/>
            <person name="Henrissat B."/>
            <person name="Hibbett D."/>
            <person name="Martinez A.T."/>
            <person name="Grigoriev I.V."/>
        </authorList>
    </citation>
    <scope>NUCLEOTIDE SEQUENCE</scope>
    <source>
        <strain evidence="10">AH 44721</strain>
    </source>
</reference>
<dbReference type="PROSITE" id="PS50830">
    <property type="entry name" value="TNASE_3"/>
    <property type="match status" value="1"/>
</dbReference>
<evidence type="ECO:0000256" key="8">
    <source>
        <dbReference type="SAM" id="MobiDB-lite"/>
    </source>
</evidence>
<evidence type="ECO:0000259" key="9">
    <source>
        <dbReference type="PROSITE" id="PS50830"/>
    </source>
</evidence>
<dbReference type="OrthoDB" id="430293at2759"/>
<gene>
    <name evidence="10" type="ORF">CPB84DRAFT_1814341</name>
</gene>
<evidence type="ECO:0000256" key="1">
    <source>
        <dbReference type="ARBA" id="ARBA00004167"/>
    </source>
</evidence>
<keyword evidence="4" id="KW-0540">Nuclease</keyword>
<accession>A0A9P5TPD3</accession>
<comment type="caution">
    <text evidence="10">The sequence shown here is derived from an EMBL/GenBank/DDBJ whole genome shotgun (WGS) entry which is preliminary data.</text>
</comment>
<dbReference type="GO" id="GO:0016020">
    <property type="term" value="C:membrane"/>
    <property type="evidence" value="ECO:0007669"/>
    <property type="project" value="UniProtKB-SubCell"/>
</dbReference>
<dbReference type="PANTHER" id="PTHR12302">
    <property type="entry name" value="EBNA2 BINDING PROTEIN P100"/>
    <property type="match status" value="1"/>
</dbReference>
<dbReference type="GO" id="GO:0016787">
    <property type="term" value="F:hydrolase activity"/>
    <property type="evidence" value="ECO:0007669"/>
    <property type="project" value="UniProtKB-KW"/>
</dbReference>
<keyword evidence="11" id="KW-1185">Reference proteome</keyword>